<dbReference type="Proteomes" id="UP000578091">
    <property type="component" value="Unassembled WGS sequence"/>
</dbReference>
<keyword evidence="1" id="KW-0732">Signal</keyword>
<evidence type="ECO:0008006" key="4">
    <source>
        <dbReference type="Google" id="ProtNLM"/>
    </source>
</evidence>
<comment type="caution">
    <text evidence="2">The sequence shown here is derived from an EMBL/GenBank/DDBJ whole genome shotgun (WGS) entry which is preliminary data.</text>
</comment>
<proteinExistence type="predicted"/>
<dbReference type="EMBL" id="JACCKA010000031">
    <property type="protein sequence ID" value="NZA25696.1"/>
    <property type="molecule type" value="Genomic_DNA"/>
</dbReference>
<reference evidence="2 3" key="1">
    <citation type="submission" date="2020-07" db="EMBL/GenBank/DDBJ databases">
        <title>Luteimonas sp. SJ-92.</title>
        <authorList>
            <person name="Huang X.-X."/>
            <person name="Xu L."/>
            <person name="Sun J.-Q."/>
        </authorList>
    </citation>
    <scope>NUCLEOTIDE SEQUENCE [LARGE SCALE GENOMIC DNA]</scope>
    <source>
        <strain evidence="2 3">SJ-92</strain>
    </source>
</reference>
<protein>
    <recommendedName>
        <fullName evidence="4">Nuclear transport factor 2 family protein</fullName>
    </recommendedName>
</protein>
<feature type="signal peptide" evidence="1">
    <location>
        <begin position="1"/>
        <end position="24"/>
    </location>
</feature>
<dbReference type="Gene3D" id="3.10.450.50">
    <property type="match status" value="1"/>
</dbReference>
<evidence type="ECO:0000313" key="3">
    <source>
        <dbReference type="Proteomes" id="UP000578091"/>
    </source>
</evidence>
<keyword evidence="3" id="KW-1185">Reference proteome</keyword>
<accession>A0A853J923</accession>
<dbReference type="SUPFAM" id="SSF54427">
    <property type="entry name" value="NTF2-like"/>
    <property type="match status" value="1"/>
</dbReference>
<name>A0A853J923_9GAMM</name>
<feature type="chain" id="PRO_5032926746" description="Nuclear transport factor 2 family protein" evidence="1">
    <location>
        <begin position="25"/>
        <end position="156"/>
    </location>
</feature>
<dbReference type="RefSeq" id="WP_180677500.1">
    <property type="nucleotide sequence ID" value="NZ_JACCKA010000031.1"/>
</dbReference>
<dbReference type="InterPro" id="IPR032710">
    <property type="entry name" value="NTF2-like_dom_sf"/>
</dbReference>
<sequence>MTTPLLSACLLIVSALLPVGIVQAGQQDGLSVQRMTELVHEVTLAQNKATTRGATLEDVERLYAMYTADFIYEHPGMDDVYTRELLFRNHTRALERGVYDDYDPAEYGYRIVETMAGDGAVAVHRSQARLGDAPPRMAVFEFRDGKVARIREYWNY</sequence>
<evidence type="ECO:0000313" key="2">
    <source>
        <dbReference type="EMBL" id="NZA25696.1"/>
    </source>
</evidence>
<dbReference type="AlphaFoldDB" id="A0A853J923"/>
<gene>
    <name evidence="2" type="ORF">H0E84_04815</name>
</gene>
<organism evidence="2 3">
    <name type="scientific">Luteimonas salinisoli</name>
    <dbReference type="NCBI Taxonomy" id="2752307"/>
    <lineage>
        <taxon>Bacteria</taxon>
        <taxon>Pseudomonadati</taxon>
        <taxon>Pseudomonadota</taxon>
        <taxon>Gammaproteobacteria</taxon>
        <taxon>Lysobacterales</taxon>
        <taxon>Lysobacteraceae</taxon>
        <taxon>Luteimonas</taxon>
    </lineage>
</organism>
<evidence type="ECO:0000256" key="1">
    <source>
        <dbReference type="SAM" id="SignalP"/>
    </source>
</evidence>